<dbReference type="InterPro" id="IPR015443">
    <property type="entry name" value="Aldose_1-epimerase"/>
</dbReference>
<evidence type="ECO:0000256" key="6">
    <source>
        <dbReference type="ARBA" id="ARBA00013185"/>
    </source>
</evidence>
<keyword evidence="8" id="KW-0106">Calcium</keyword>
<dbReference type="EC" id="5.1.3.3" evidence="6 11"/>
<dbReference type="CDD" id="cd09019">
    <property type="entry name" value="galactose_mutarotase_like"/>
    <property type="match status" value="1"/>
</dbReference>
<dbReference type="PIRSF" id="PIRSF005096">
    <property type="entry name" value="GALM"/>
    <property type="match status" value="1"/>
</dbReference>
<comment type="subunit">
    <text evidence="5">Monomer.</text>
</comment>
<evidence type="ECO:0000256" key="1">
    <source>
        <dbReference type="ARBA" id="ARBA00001614"/>
    </source>
</evidence>
<proteinExistence type="inferred from homology"/>
<keyword evidence="10 11" id="KW-0119">Carbohydrate metabolism</keyword>
<keyword evidence="9 11" id="KW-0413">Isomerase</keyword>
<dbReference type="EMBL" id="JAETXX010000014">
    <property type="protein sequence ID" value="MCF8716260.1"/>
    <property type="molecule type" value="Genomic_DNA"/>
</dbReference>
<comment type="similarity">
    <text evidence="4 11">Belongs to the aldose epimerase family.</text>
</comment>
<evidence type="ECO:0000256" key="7">
    <source>
        <dbReference type="ARBA" id="ARBA00014165"/>
    </source>
</evidence>
<dbReference type="Gene3D" id="2.70.98.10">
    <property type="match status" value="1"/>
</dbReference>
<dbReference type="PANTHER" id="PTHR10091:SF0">
    <property type="entry name" value="GALACTOSE MUTAROTASE"/>
    <property type="match status" value="1"/>
</dbReference>
<sequence length="349" mass="39571">MNISKSQFGILNGKEVYRYTLSNNNGMQVSIINYGATITSIMIPDSENNPLEISCGFDKIEDYFSEEYIMNSPYFGATIGRYCSQIKDATFNLNGVTYNLSANAGKNNLHGGKVGFDKKLWELESLYEGKEECFIVLTLNSIAMEEGFPGDTLIKLKVLLNNSNELKFNYEAIPEKDTPLSLTNHTYFNLSGFEESIENHLVQISSKEKLKLDETGAAIGEIVSLENNPDDLRNPQTISEVHAKMNDGFEHYYIFEKQDFKLQKIGFIKDIDSNRTLEISTTEPGMLFYTGKYTSDTLKRNSEIKYGKYRGFCCETHRYPNGPNIKNSPKSITNAGETYKSTTIFKFIF</sequence>
<comment type="catalytic activity">
    <reaction evidence="1 11">
        <text>alpha-D-glucose = beta-D-glucose</text>
        <dbReference type="Rhea" id="RHEA:10264"/>
        <dbReference type="ChEBI" id="CHEBI:15903"/>
        <dbReference type="ChEBI" id="CHEBI:17925"/>
        <dbReference type="EC" id="5.1.3.3"/>
    </reaction>
</comment>
<dbReference type="InterPro" id="IPR011013">
    <property type="entry name" value="Gal_mutarotase_sf_dom"/>
</dbReference>
<keyword evidence="13" id="KW-1185">Reference proteome</keyword>
<dbReference type="SUPFAM" id="SSF74650">
    <property type="entry name" value="Galactose mutarotase-like"/>
    <property type="match status" value="1"/>
</dbReference>
<dbReference type="InterPro" id="IPR008183">
    <property type="entry name" value="Aldose_1/G6P_1-epimerase"/>
</dbReference>
<reference evidence="12 13" key="1">
    <citation type="submission" date="2021-01" db="EMBL/GenBank/DDBJ databases">
        <title>Genome sequencing of Joostella atrarenae M1-2 (= KCTC 23194).</title>
        <authorList>
            <person name="Zakaria M.R."/>
            <person name="Lam M.Q."/>
            <person name="Chong C.S."/>
        </authorList>
    </citation>
    <scope>NUCLEOTIDE SEQUENCE [LARGE SCALE GENOMIC DNA]</scope>
    <source>
        <strain evidence="12 13">M1-2</strain>
    </source>
</reference>
<dbReference type="InterPro" id="IPR014718">
    <property type="entry name" value="GH-type_carb-bd"/>
</dbReference>
<evidence type="ECO:0000256" key="9">
    <source>
        <dbReference type="ARBA" id="ARBA00023235"/>
    </source>
</evidence>
<accession>A0ABS9J756</accession>
<evidence type="ECO:0000256" key="8">
    <source>
        <dbReference type="ARBA" id="ARBA00022837"/>
    </source>
</evidence>
<organism evidence="12 13">
    <name type="scientific">Joostella atrarenae</name>
    <dbReference type="NCBI Taxonomy" id="679257"/>
    <lineage>
        <taxon>Bacteria</taxon>
        <taxon>Pseudomonadati</taxon>
        <taxon>Bacteroidota</taxon>
        <taxon>Flavobacteriia</taxon>
        <taxon>Flavobacteriales</taxon>
        <taxon>Flavobacteriaceae</taxon>
        <taxon>Joostella</taxon>
    </lineage>
</organism>
<dbReference type="Pfam" id="PF01263">
    <property type="entry name" value="Aldose_epim"/>
    <property type="match status" value="1"/>
</dbReference>
<evidence type="ECO:0000256" key="2">
    <source>
        <dbReference type="ARBA" id="ARBA00001913"/>
    </source>
</evidence>
<evidence type="ECO:0000313" key="12">
    <source>
        <dbReference type="EMBL" id="MCF8716260.1"/>
    </source>
</evidence>
<dbReference type="Proteomes" id="UP000829517">
    <property type="component" value="Unassembled WGS sequence"/>
</dbReference>
<evidence type="ECO:0000256" key="10">
    <source>
        <dbReference type="ARBA" id="ARBA00023277"/>
    </source>
</evidence>
<name>A0ABS9J756_9FLAO</name>
<comment type="pathway">
    <text evidence="3 11">Carbohydrate metabolism; hexose metabolism.</text>
</comment>
<comment type="cofactor">
    <cofactor evidence="2">
        <name>Ca(2+)</name>
        <dbReference type="ChEBI" id="CHEBI:29108"/>
    </cofactor>
</comment>
<gene>
    <name evidence="12" type="ORF">JM658_15625</name>
</gene>
<evidence type="ECO:0000256" key="4">
    <source>
        <dbReference type="ARBA" id="ARBA00006206"/>
    </source>
</evidence>
<dbReference type="PROSITE" id="PS00545">
    <property type="entry name" value="ALDOSE_1_EPIMERASE"/>
    <property type="match status" value="1"/>
</dbReference>
<comment type="caution">
    <text evidence="12">The sequence shown here is derived from an EMBL/GenBank/DDBJ whole genome shotgun (WGS) entry which is preliminary data.</text>
</comment>
<evidence type="ECO:0000256" key="11">
    <source>
        <dbReference type="PIRNR" id="PIRNR005096"/>
    </source>
</evidence>
<protein>
    <recommendedName>
        <fullName evidence="7 11">Aldose 1-epimerase</fullName>
        <ecNumber evidence="6 11">5.1.3.3</ecNumber>
    </recommendedName>
</protein>
<evidence type="ECO:0000256" key="3">
    <source>
        <dbReference type="ARBA" id="ARBA00005028"/>
    </source>
</evidence>
<evidence type="ECO:0000256" key="5">
    <source>
        <dbReference type="ARBA" id="ARBA00011245"/>
    </source>
</evidence>
<dbReference type="PANTHER" id="PTHR10091">
    <property type="entry name" value="ALDOSE-1-EPIMERASE"/>
    <property type="match status" value="1"/>
</dbReference>
<dbReference type="RefSeq" id="WP_236960473.1">
    <property type="nucleotide sequence ID" value="NZ_JAETXX010000014.1"/>
</dbReference>
<dbReference type="InterPro" id="IPR047215">
    <property type="entry name" value="Galactose_mutarotase-like"/>
</dbReference>
<dbReference type="InterPro" id="IPR018052">
    <property type="entry name" value="Ald1_epimerase_CS"/>
</dbReference>
<evidence type="ECO:0000313" key="13">
    <source>
        <dbReference type="Proteomes" id="UP000829517"/>
    </source>
</evidence>